<name>B0WXY9_CULQU</name>
<dbReference type="GO" id="GO:0043565">
    <property type="term" value="F:sequence-specific DNA binding"/>
    <property type="evidence" value="ECO:0007669"/>
    <property type="project" value="InterPro"/>
</dbReference>
<keyword evidence="4 5" id="KW-0238">DNA-binding</keyword>
<protein>
    <recommendedName>
        <fullName evidence="7">THAP-type domain-containing protein</fullName>
    </recommendedName>
</protein>
<dbReference type="OrthoDB" id="8948150at2759"/>
<evidence type="ECO:0000256" key="6">
    <source>
        <dbReference type="SAM" id="MobiDB-lite"/>
    </source>
</evidence>
<accession>B0WXY9</accession>
<dbReference type="VEuPathDB" id="VectorBase:CPIJ011601"/>
<dbReference type="PANTHER" id="PTHR46600:SF11">
    <property type="entry name" value="THAP DOMAIN-CONTAINING PROTEIN 10"/>
    <property type="match status" value="1"/>
</dbReference>
<feature type="compositionally biased region" description="Acidic residues" evidence="6">
    <location>
        <begin position="83"/>
        <end position="92"/>
    </location>
</feature>
<keyword evidence="1" id="KW-0479">Metal-binding</keyword>
<evidence type="ECO:0000313" key="8">
    <source>
        <dbReference type="EMBL" id="EDS36799.1"/>
    </source>
</evidence>
<keyword evidence="10" id="KW-1185">Reference proteome</keyword>
<dbReference type="Pfam" id="PF21787">
    <property type="entry name" value="TNP-like_RNaseH_N"/>
    <property type="match status" value="1"/>
</dbReference>
<reference evidence="8" key="1">
    <citation type="submission" date="2007-03" db="EMBL/GenBank/DDBJ databases">
        <title>Annotation of Culex pipiens quinquefasciatus.</title>
        <authorList>
            <consortium name="The Broad Institute Genome Sequencing Platform"/>
            <person name="Atkinson P.W."/>
            <person name="Hemingway J."/>
            <person name="Christensen B.M."/>
            <person name="Higgs S."/>
            <person name="Kodira C."/>
            <person name="Hannick L."/>
            <person name="Megy K."/>
            <person name="O'Leary S."/>
            <person name="Pearson M."/>
            <person name="Haas B.J."/>
            <person name="Mauceli E."/>
            <person name="Wortman J.R."/>
            <person name="Lee N.H."/>
            <person name="Guigo R."/>
            <person name="Stanke M."/>
            <person name="Alvarado L."/>
            <person name="Amedeo P."/>
            <person name="Antoine C.H."/>
            <person name="Arensburger P."/>
            <person name="Bidwell S.L."/>
            <person name="Crawford M."/>
            <person name="Camaro F."/>
            <person name="Devon K."/>
            <person name="Engels R."/>
            <person name="Hammond M."/>
            <person name="Howarth C."/>
            <person name="Koehrsen M."/>
            <person name="Lawson D."/>
            <person name="Montgomery P."/>
            <person name="Nene V."/>
            <person name="Nusbaum C."/>
            <person name="Puiu D."/>
            <person name="Romero-Severson J."/>
            <person name="Severson D.W."/>
            <person name="Shumway M."/>
            <person name="Sisk P."/>
            <person name="Stolte C."/>
            <person name="Zeng Q."/>
            <person name="Eisenstadt E."/>
            <person name="Fraser-Liggett C."/>
            <person name="Strausberg R."/>
            <person name="Galagan J."/>
            <person name="Birren B."/>
            <person name="Collins F.H."/>
        </authorList>
    </citation>
    <scope>NUCLEOTIDE SEQUENCE [LARGE SCALE GENOMIC DNA]</scope>
    <source>
        <strain evidence="8">JHB</strain>
    </source>
</reference>
<dbReference type="GO" id="GO:0008270">
    <property type="term" value="F:zinc ion binding"/>
    <property type="evidence" value="ECO:0007669"/>
    <property type="project" value="UniProtKB-KW"/>
</dbReference>
<dbReference type="Proteomes" id="UP000002320">
    <property type="component" value="Unassembled WGS sequence"/>
</dbReference>
<dbReference type="Pfam" id="PF05485">
    <property type="entry name" value="THAP"/>
    <property type="match status" value="1"/>
</dbReference>
<dbReference type="HOGENOM" id="CLU_009178_0_0_1"/>
<dbReference type="InterPro" id="IPR026516">
    <property type="entry name" value="THAP1/10"/>
</dbReference>
<dbReference type="InParanoid" id="B0WXY9"/>
<dbReference type="OMA" id="YDIYERE"/>
<dbReference type="SMART" id="SM00980">
    <property type="entry name" value="THAP"/>
    <property type="match status" value="1"/>
</dbReference>
<evidence type="ECO:0000256" key="2">
    <source>
        <dbReference type="ARBA" id="ARBA00022771"/>
    </source>
</evidence>
<dbReference type="eggNOG" id="ENOG502RFUU">
    <property type="taxonomic scope" value="Eukaryota"/>
</dbReference>
<reference evidence="9" key="2">
    <citation type="submission" date="2020-05" db="UniProtKB">
        <authorList>
            <consortium name="EnsemblMetazoa"/>
        </authorList>
    </citation>
    <scope>IDENTIFICATION</scope>
    <source>
        <strain evidence="9">JHB</strain>
    </source>
</reference>
<dbReference type="KEGG" id="cqu:CpipJ_CPIJ011601"/>
<evidence type="ECO:0000256" key="5">
    <source>
        <dbReference type="PROSITE-ProRule" id="PRU00309"/>
    </source>
</evidence>
<evidence type="ECO:0000256" key="3">
    <source>
        <dbReference type="ARBA" id="ARBA00022833"/>
    </source>
</evidence>
<evidence type="ECO:0000256" key="4">
    <source>
        <dbReference type="ARBA" id="ARBA00023125"/>
    </source>
</evidence>
<organism>
    <name type="scientific">Culex quinquefasciatus</name>
    <name type="common">Southern house mosquito</name>
    <name type="synonym">Culex pungens</name>
    <dbReference type="NCBI Taxonomy" id="7176"/>
    <lineage>
        <taxon>Eukaryota</taxon>
        <taxon>Metazoa</taxon>
        <taxon>Ecdysozoa</taxon>
        <taxon>Arthropoda</taxon>
        <taxon>Hexapoda</taxon>
        <taxon>Insecta</taxon>
        <taxon>Pterygota</taxon>
        <taxon>Neoptera</taxon>
        <taxon>Endopterygota</taxon>
        <taxon>Diptera</taxon>
        <taxon>Nematocera</taxon>
        <taxon>Culicoidea</taxon>
        <taxon>Culicidae</taxon>
        <taxon>Culicinae</taxon>
        <taxon>Culicini</taxon>
        <taxon>Culex</taxon>
        <taxon>Culex</taxon>
    </lineage>
</organism>
<feature type="region of interest" description="Disordered" evidence="6">
    <location>
        <begin position="66"/>
        <end position="101"/>
    </location>
</feature>
<dbReference type="PROSITE" id="PS50950">
    <property type="entry name" value="ZF_THAP"/>
    <property type="match status" value="1"/>
</dbReference>
<dbReference type="InterPro" id="IPR006612">
    <property type="entry name" value="THAP_Znf"/>
</dbReference>
<proteinExistence type="predicted"/>
<dbReference type="PANTHER" id="PTHR46600">
    <property type="entry name" value="THAP DOMAIN-CONTAINING"/>
    <property type="match status" value="1"/>
</dbReference>
<dbReference type="VEuPathDB" id="VectorBase:CQUJHB001044"/>
<dbReference type="InterPro" id="IPR038441">
    <property type="entry name" value="THAP_Znf_sf"/>
</dbReference>
<keyword evidence="3" id="KW-0862">Zinc</keyword>
<dbReference type="SUPFAM" id="SSF57716">
    <property type="entry name" value="Glucocorticoid receptor-like (DNA-binding domain)"/>
    <property type="match status" value="1"/>
</dbReference>
<evidence type="ECO:0000313" key="10">
    <source>
        <dbReference type="Proteomes" id="UP000002320"/>
    </source>
</evidence>
<dbReference type="EnsemblMetazoa" id="CPIJ011601-RA">
    <property type="protein sequence ID" value="CPIJ011601-PA"/>
    <property type="gene ID" value="CPIJ011601"/>
</dbReference>
<keyword evidence="2 5" id="KW-0863">Zinc-finger</keyword>
<feature type="domain" description="THAP-type" evidence="7">
    <location>
        <begin position="1"/>
        <end position="80"/>
    </location>
</feature>
<gene>
    <name evidence="9" type="primary">6044808</name>
    <name evidence="8" type="ORF">CpipJ_CPIJ011601</name>
</gene>
<evidence type="ECO:0000259" key="7">
    <source>
        <dbReference type="PROSITE" id="PS50950"/>
    </source>
</evidence>
<dbReference type="InterPro" id="IPR048365">
    <property type="entry name" value="TNP-like_RNaseH_N"/>
</dbReference>
<dbReference type="Gene3D" id="6.20.210.20">
    <property type="entry name" value="THAP domain"/>
    <property type="match status" value="1"/>
</dbReference>
<sequence>MKCKKKNCGRNSEYFQNLQFHRFPAEPELRRKWTEFAGLKQDVVIQSSFRLCSAHFTNEDYVVDKSGKRERKKTAVPSIPAELEVDSDSEEAETSRPNVPLPLYSSPALQDHNYVDFILSCTRWNESDDDEPVTGTTTAKICASPGKAIVDQPPVKSQRSSSSHIRCAKTIKQWKRKTSFWKSKALMWQRKYEDKTEKESSNEQKLIKLFHKNQSDVLLGRITRVQKWSKEMVLEGLKVRFVCGSGYDTIRQLPYVVLPSYRSLTERLQSIHFDTGYLREFHEFLKIKVPTMSDDELDCGGVLDEVSIDEGEDLCSSNHKNFGKTTLPPSDDLATHAIVFMLVGIKVRWKQVIAYDFTGNSIPKGALKSRVDTIIQECESIGLRIHFFTADYGAANRTMWHDYGVSTKKDSLSAISAIPHPVAPGRTLEFIPDPVHVFKNIVQGWLSNSVLKLPDWYVSLRSLNSNIVDTAHLTRLVQTEQNQRVKMAYNLMPADVDFEHLKISNVDKMKVSNSTKYCNNHLAAALNVLADQTGELCLKTTAAFIADLVLWYEVMTSRTSEFSLKASDPTFTNHLNMMVKLIPDIKAGAEGHWKPWQFAFVMSTTAVLRLARMLIEEKGYSEVFCSRFDQNCLESLFSVVRSKQKRPTALQFRCHLRTIAISQYMREVPGSSYDMDEGSYLNNFMDYVDQKNKEEKLEKKKSLAARQIVMTNSDAPVVYVESRALQLLSHYNNAEANATYHTAGYVLGSIAKRMKHRDCWLKHCIRKTPLEKHYAKYSSLLANARRKPYVFVTQIVFYFVLCLEASWDEHWQTGEKISGAALAELEVKLSVFNLKVPSCHNLKGKIIRTFIRFKSKTARVKKMRKRKYDSRSMVV</sequence>
<evidence type="ECO:0000256" key="1">
    <source>
        <dbReference type="ARBA" id="ARBA00022723"/>
    </source>
</evidence>
<evidence type="ECO:0000313" key="9">
    <source>
        <dbReference type="EnsemblMetazoa" id="CPIJ011601-PA"/>
    </source>
</evidence>
<dbReference type="SMART" id="SM00692">
    <property type="entry name" value="DM3"/>
    <property type="match status" value="1"/>
</dbReference>
<dbReference type="AlphaFoldDB" id="B0WXY9"/>
<dbReference type="EMBL" id="DS232176">
    <property type="protein sequence ID" value="EDS36799.1"/>
    <property type="molecule type" value="Genomic_DNA"/>
</dbReference>